<name>A0A6M1TV82_9RHOB</name>
<reference evidence="1 2" key="1">
    <citation type="submission" date="2020-02" db="EMBL/GenBank/DDBJ databases">
        <title>Rhodobacter translucens sp. nov., a novel bacterium isolated from activated sludge.</title>
        <authorList>
            <person name="Liu J."/>
        </authorList>
    </citation>
    <scope>NUCLEOTIDE SEQUENCE [LARGE SCALE GENOMIC DNA]</scope>
    <source>
        <strain evidence="1 2">HX-7-19</strain>
    </source>
</reference>
<proteinExistence type="predicted"/>
<dbReference type="RefSeq" id="WP_165047035.1">
    <property type="nucleotide sequence ID" value="NZ_JAALFE010000002.1"/>
</dbReference>
<comment type="caution">
    <text evidence="1">The sequence shown here is derived from an EMBL/GenBank/DDBJ whole genome shotgun (WGS) entry which is preliminary data.</text>
</comment>
<gene>
    <name evidence="1" type="ORF">G5V65_03260</name>
</gene>
<sequence>MARRVAKCLSETGDRSGPRRLRVAVLALLAILTLLAAGQVARAEPGSDRDGCGIFRG</sequence>
<dbReference type="Proteomes" id="UP000474758">
    <property type="component" value="Unassembled WGS sequence"/>
</dbReference>
<evidence type="ECO:0000313" key="1">
    <source>
        <dbReference type="EMBL" id="NGQ89902.1"/>
    </source>
</evidence>
<organism evidence="1 2">
    <name type="scientific">Paragemmobacter kunshanensis</name>
    <dbReference type="NCBI Taxonomy" id="2583234"/>
    <lineage>
        <taxon>Bacteria</taxon>
        <taxon>Pseudomonadati</taxon>
        <taxon>Pseudomonadota</taxon>
        <taxon>Alphaproteobacteria</taxon>
        <taxon>Rhodobacterales</taxon>
        <taxon>Paracoccaceae</taxon>
        <taxon>Paragemmobacter</taxon>
    </lineage>
</organism>
<protein>
    <submittedName>
        <fullName evidence="1">Uncharacterized protein</fullName>
    </submittedName>
</protein>
<accession>A0A6M1TV82</accession>
<dbReference type="AlphaFoldDB" id="A0A6M1TV82"/>
<evidence type="ECO:0000313" key="2">
    <source>
        <dbReference type="Proteomes" id="UP000474758"/>
    </source>
</evidence>
<keyword evidence="2" id="KW-1185">Reference proteome</keyword>
<dbReference type="EMBL" id="JAALFE010000002">
    <property type="protein sequence ID" value="NGQ89902.1"/>
    <property type="molecule type" value="Genomic_DNA"/>
</dbReference>